<protein>
    <submittedName>
        <fullName evidence="2">Lipase chaperone</fullName>
    </submittedName>
</protein>
<evidence type="ECO:0000313" key="2">
    <source>
        <dbReference type="EMBL" id="CAJ0693414.1"/>
    </source>
</evidence>
<keyword evidence="1" id="KW-0812">Transmembrane</keyword>
<keyword evidence="3" id="KW-1185">Reference proteome</keyword>
<organism evidence="2 3">
    <name type="scientific">Ralstonia wenshanensis</name>
    <dbReference type="NCBI Taxonomy" id="2842456"/>
    <lineage>
        <taxon>Bacteria</taxon>
        <taxon>Pseudomonadati</taxon>
        <taxon>Pseudomonadota</taxon>
        <taxon>Betaproteobacteria</taxon>
        <taxon>Burkholderiales</taxon>
        <taxon>Burkholderiaceae</taxon>
        <taxon>Ralstonia</taxon>
    </lineage>
</organism>
<name>A0AAD2EPJ1_9RALS</name>
<reference evidence="2 3" key="1">
    <citation type="submission" date="2023-07" db="EMBL/GenBank/DDBJ databases">
        <authorList>
            <person name="Peeters C."/>
        </authorList>
    </citation>
    <scope>NUCLEOTIDE SEQUENCE [LARGE SCALE GENOMIC DNA]</scope>
    <source>
        <strain evidence="2 3">LMG 18091</strain>
    </source>
</reference>
<evidence type="ECO:0000313" key="3">
    <source>
        <dbReference type="Proteomes" id="UP001189915"/>
    </source>
</evidence>
<dbReference type="SUPFAM" id="SSF158855">
    <property type="entry name" value="Lipase chaperone-like"/>
    <property type="match status" value="1"/>
</dbReference>
<gene>
    <name evidence="2" type="primary">lifO_2</name>
    <name evidence="2" type="ORF">LMG18091_01780</name>
</gene>
<dbReference type="EMBL" id="CATWAF010000002">
    <property type="protein sequence ID" value="CAJ0693414.1"/>
    <property type="molecule type" value="Genomic_DNA"/>
</dbReference>
<dbReference type="AlphaFoldDB" id="A0AAD2EPJ1"/>
<sequence length="262" mass="29343">MRIQTEPLRDRRTWHLSAVAVGAAVVGLSIGVMTTRLPESESAAAVAPHASGADLISPAPNRMPITTSAGGGDAPALTITAQQTLVMDTALLNVFNTFLLKHDDDRAEQLKAYLSSKLPPTASAEAVRLAERYQAYMHAHDELLTAQHLSSDMQAATVDIERIAVWREQRDRLRQRLLGDRVVQAWYQNDDAQLDQVLQEWRQRMADAQGVNLQGERYPVPHWSDPTQEARHQEYMVGVLRGMVKRYAMRWGGQEAKRTLQK</sequence>
<keyword evidence="1" id="KW-0472">Membrane</keyword>
<accession>A0AAD2EPJ1</accession>
<feature type="transmembrane region" description="Helical" evidence="1">
    <location>
        <begin position="12"/>
        <end position="33"/>
    </location>
</feature>
<keyword evidence="1" id="KW-1133">Transmembrane helix</keyword>
<proteinExistence type="predicted"/>
<comment type="caution">
    <text evidence="2">The sequence shown here is derived from an EMBL/GenBank/DDBJ whole genome shotgun (WGS) entry which is preliminary data.</text>
</comment>
<evidence type="ECO:0000256" key="1">
    <source>
        <dbReference type="SAM" id="Phobius"/>
    </source>
</evidence>
<dbReference type="Proteomes" id="UP001189915">
    <property type="component" value="Unassembled WGS sequence"/>
</dbReference>